<dbReference type="Pfam" id="PF00232">
    <property type="entry name" value="Glyco_hydro_1"/>
    <property type="match status" value="1"/>
</dbReference>
<dbReference type="PANTHER" id="PTHR12631">
    <property type="entry name" value="ALPHA-L-IDURONIDASE"/>
    <property type="match status" value="1"/>
</dbReference>
<protein>
    <submittedName>
        <fullName evidence="1">Family 1 glycosylhydrolase</fullName>
    </submittedName>
</protein>
<dbReference type="InterPro" id="IPR001360">
    <property type="entry name" value="Glyco_hydro_1"/>
</dbReference>
<dbReference type="InterPro" id="IPR017853">
    <property type="entry name" value="GH"/>
</dbReference>
<comment type="caution">
    <text evidence="1">The sequence shown here is derived from an EMBL/GenBank/DDBJ whole genome shotgun (WGS) entry which is preliminary data.</text>
</comment>
<dbReference type="PANTHER" id="PTHR12631:SF10">
    <property type="entry name" value="BETA-XYLOSIDASE-LIKE PROTEIN-RELATED"/>
    <property type="match status" value="1"/>
</dbReference>
<dbReference type="SUPFAM" id="SSF51445">
    <property type="entry name" value="(Trans)glycosidases"/>
    <property type="match status" value="1"/>
</dbReference>
<dbReference type="RefSeq" id="WP_229431715.1">
    <property type="nucleotide sequence ID" value="NZ_JAJHPV010000012.1"/>
</dbReference>
<sequence>MQPFLFATGIENSYPVIALPDGTRHRVDEMEKTGHYGRWREDLALVKELGIGVLRYGPPYYRTHLGPGRFDWDFSDQVFGEMRRLGIKPIVDLCHFGVPDWIGDFQNPDFPTLFADYAQAFAQRFPWVTLYTPVNEIFVAANFSARRGMWNECLSSDAAFVNATKHLVKANILATEAIAKVQPDSRFIQSESSEYFHAAEPAAMKVADHLNELRFLALDLNYGYDVCGTMYEYLMDNGMTREEYHFFLDRNVKAVCIMGNDYYATNEHIVYPDGSMFVCEMFGYYVITKQYYDRYRLPVMHTETNNRDDGRTEKDARVWLEQQWSNVLRLKNDGVPIVGFTWYSLIDQVDWDSLLTSNSGQVNHYGLCDLERQIKPVGEAYRELIKTWSGEVNSGLMCLRK</sequence>
<organism evidence="1 2">
    <name type="scientific">Massilia agrisoli</name>
    <dbReference type="NCBI Taxonomy" id="2892444"/>
    <lineage>
        <taxon>Bacteria</taxon>
        <taxon>Pseudomonadati</taxon>
        <taxon>Pseudomonadota</taxon>
        <taxon>Betaproteobacteria</taxon>
        <taxon>Burkholderiales</taxon>
        <taxon>Oxalobacteraceae</taxon>
        <taxon>Telluria group</taxon>
        <taxon>Massilia</taxon>
    </lineage>
</organism>
<evidence type="ECO:0000313" key="1">
    <source>
        <dbReference type="EMBL" id="MCC6070790.1"/>
    </source>
</evidence>
<evidence type="ECO:0000313" key="2">
    <source>
        <dbReference type="Proteomes" id="UP001198701"/>
    </source>
</evidence>
<dbReference type="InterPro" id="IPR051923">
    <property type="entry name" value="Glycosyl_Hydrolase_39"/>
</dbReference>
<keyword evidence="2" id="KW-1185">Reference proteome</keyword>
<dbReference type="Gene3D" id="3.20.20.80">
    <property type="entry name" value="Glycosidases"/>
    <property type="match status" value="1"/>
</dbReference>
<dbReference type="Proteomes" id="UP001198701">
    <property type="component" value="Unassembled WGS sequence"/>
</dbReference>
<gene>
    <name evidence="1" type="ORF">LMJ30_07465</name>
</gene>
<accession>A0ABS8IQ96</accession>
<reference evidence="1 2" key="1">
    <citation type="submission" date="2021-11" db="EMBL/GenBank/DDBJ databases">
        <authorList>
            <person name="Huq M.A."/>
        </authorList>
    </citation>
    <scope>NUCLEOTIDE SEQUENCE [LARGE SCALE GENOMIC DNA]</scope>
    <source>
        <strain evidence="1 2">MAHUQ-52</strain>
    </source>
</reference>
<proteinExistence type="predicted"/>
<name>A0ABS8IQ96_9BURK</name>
<dbReference type="EMBL" id="JAJHPV010000012">
    <property type="protein sequence ID" value="MCC6070790.1"/>
    <property type="molecule type" value="Genomic_DNA"/>
</dbReference>